<dbReference type="InterPro" id="IPR027787">
    <property type="entry name" value="Alpha/beta-hydrolase_catalytic"/>
</dbReference>
<keyword evidence="1" id="KW-0472">Membrane</keyword>
<feature type="domain" description="Alpha/beta-hydrolase catalytic" evidence="2">
    <location>
        <begin position="291"/>
        <end position="584"/>
    </location>
</feature>
<dbReference type="Pfam" id="PF15420">
    <property type="entry name" value="Abhydrolase_9_N"/>
    <property type="match status" value="1"/>
</dbReference>
<keyword evidence="1" id="KW-1133">Transmembrane helix</keyword>
<feature type="transmembrane region" description="Helical" evidence="1">
    <location>
        <begin position="45"/>
        <end position="65"/>
    </location>
</feature>
<name>A0A3M8KB47_9CORY</name>
<proteinExistence type="predicted"/>
<keyword evidence="1" id="KW-0812">Transmembrane</keyword>
<dbReference type="RefSeq" id="WP_123047059.1">
    <property type="nucleotide sequence ID" value="NZ_PTJO01000001.1"/>
</dbReference>
<accession>A0A3M8KB47</accession>
<feature type="transmembrane region" description="Helical" evidence="1">
    <location>
        <begin position="154"/>
        <end position="172"/>
    </location>
</feature>
<evidence type="ECO:0008006" key="6">
    <source>
        <dbReference type="Google" id="ProtNLM"/>
    </source>
</evidence>
<dbReference type="AlphaFoldDB" id="A0A3M8KB47"/>
<evidence type="ECO:0000313" key="5">
    <source>
        <dbReference type="Proteomes" id="UP000266975"/>
    </source>
</evidence>
<gene>
    <name evidence="4" type="ORF">C5L39_01190</name>
</gene>
<evidence type="ECO:0000256" key="1">
    <source>
        <dbReference type="SAM" id="Phobius"/>
    </source>
</evidence>
<evidence type="ECO:0000313" key="4">
    <source>
        <dbReference type="EMBL" id="RNE50015.1"/>
    </source>
</evidence>
<feature type="transmembrane region" description="Helical" evidence="1">
    <location>
        <begin position="192"/>
        <end position="210"/>
    </location>
</feature>
<sequence length="608" mass="67419">MRPSTRLALRAATGALRGTAFALDIAADLTPGVRMAKRRRLPKRLFAGLLGAEVATWWAISLSLLPRPWWITAANVAICQGVGHITATSLAWTFAKGQARIKRVPYLPTSARYLQLSRAALATVTTVAVGLSLRRQQQQARLVEFRIRRSPWHLLVGGVVGTAGYGALLLIGEAAQQSVDQLGRRLSKFMPLWLSWPIAAISVGIVTAALSDRMFIRRAFANFSRNAEALNQSVFPGTAMPWEPERSGSPWSFEQWSSVGAQGRAVLALGPRARDIARITGMEPTEPREPIRIFIGLQPDRKLEEAARCVLAEMDRTGAFERGTIVVQTSAGSGWITDWSVCSVEFLTGGDCATVAMQYSYLPSAVAYLVDRDTPVRASRLLIGAILDRLRSMDPTERPRFYVAGESLGGYGIATAFEDLDDLLSHTDGALLSGSPRFTQLIRELSRRRDPGSPERLPIVDGGRHVRFVAHPDHLHHDFSDMDYRHDWSHPRMVVAQHASDPIVWWSSQLFWRRPRWLVEPGARGVSAPSGQHLDVVPGMRWVPFITAWQVGLDQLTSLSTPGGHGHNYHEEMLYYWDEIIAGHGAVRLTPDIAVRAEEFIRSDSVRR</sequence>
<reference evidence="4 5" key="1">
    <citation type="submission" date="2018-02" db="EMBL/GenBank/DDBJ databases">
        <title>Corynebacterium alimpuense sp. nov., a marine obligate actinomycete isolated from sediments of Valparaiso bay, Chile.</title>
        <authorList>
            <person name="Claverias F."/>
            <person name="Gonzales-Siles L."/>
            <person name="Salva-Serra F."/>
            <person name="Inganaes E."/>
            <person name="Molin K."/>
            <person name="Cumsille A."/>
            <person name="Undabarrena A."/>
            <person name="Couve E."/>
            <person name="Moore E.R.B."/>
            <person name="Gomila M."/>
            <person name="Camara B."/>
        </authorList>
    </citation>
    <scope>NUCLEOTIDE SEQUENCE [LARGE SCALE GENOMIC DNA]</scope>
    <source>
        <strain evidence="4 5">CCUG 69366</strain>
    </source>
</reference>
<evidence type="ECO:0000259" key="3">
    <source>
        <dbReference type="Pfam" id="PF15420"/>
    </source>
</evidence>
<keyword evidence="5" id="KW-1185">Reference proteome</keyword>
<comment type="caution">
    <text evidence="4">The sequence shown here is derived from an EMBL/GenBank/DDBJ whole genome shotgun (WGS) entry which is preliminary data.</text>
</comment>
<evidence type="ECO:0000259" key="2">
    <source>
        <dbReference type="Pfam" id="PF10081"/>
    </source>
</evidence>
<feature type="domain" description="Alpha/beta-hydrolase N-terminal" evidence="3">
    <location>
        <begin position="62"/>
        <end position="271"/>
    </location>
</feature>
<dbReference type="InterPro" id="IPR027788">
    <property type="entry name" value="Alpha/beta-hydrolase_N_dom"/>
</dbReference>
<dbReference type="Proteomes" id="UP000266975">
    <property type="component" value="Unassembled WGS sequence"/>
</dbReference>
<protein>
    <recommendedName>
        <fullName evidence="6">Alpha/beta-hydrolase catalytic domain-containing protein</fullName>
    </recommendedName>
</protein>
<dbReference type="Pfam" id="PF10081">
    <property type="entry name" value="Abhydrolase_9"/>
    <property type="match status" value="1"/>
</dbReference>
<dbReference type="EMBL" id="PTJO01000001">
    <property type="protein sequence ID" value="RNE50015.1"/>
    <property type="molecule type" value="Genomic_DNA"/>
</dbReference>
<dbReference type="OrthoDB" id="4397445at2"/>
<organism evidence="4 5">
    <name type="scientific">Corynebacterium alimapuense</name>
    <dbReference type="NCBI Taxonomy" id="1576874"/>
    <lineage>
        <taxon>Bacteria</taxon>
        <taxon>Bacillati</taxon>
        <taxon>Actinomycetota</taxon>
        <taxon>Actinomycetes</taxon>
        <taxon>Mycobacteriales</taxon>
        <taxon>Corynebacteriaceae</taxon>
        <taxon>Corynebacterium</taxon>
    </lineage>
</organism>